<name>A0A8G1ZDK8_9SPHN</name>
<dbReference type="AlphaFoldDB" id="A0A8G1ZDK8"/>
<dbReference type="Pfam" id="PF01943">
    <property type="entry name" value="Polysacc_synt"/>
    <property type="match status" value="1"/>
</dbReference>
<accession>A0A8G1ZDK8</accession>
<dbReference type="GO" id="GO:0005886">
    <property type="term" value="C:plasma membrane"/>
    <property type="evidence" value="ECO:0007669"/>
    <property type="project" value="UniProtKB-SubCell"/>
</dbReference>
<evidence type="ECO:0000256" key="6">
    <source>
        <dbReference type="SAM" id="Phobius"/>
    </source>
</evidence>
<evidence type="ECO:0000256" key="2">
    <source>
        <dbReference type="ARBA" id="ARBA00022475"/>
    </source>
</evidence>
<dbReference type="InterPro" id="IPR050833">
    <property type="entry name" value="Poly_Biosynth_Transport"/>
</dbReference>
<feature type="transmembrane region" description="Helical" evidence="6">
    <location>
        <begin position="158"/>
        <end position="180"/>
    </location>
</feature>
<feature type="transmembrane region" description="Helical" evidence="6">
    <location>
        <begin position="127"/>
        <end position="146"/>
    </location>
</feature>
<keyword evidence="4 6" id="KW-1133">Transmembrane helix</keyword>
<feature type="transmembrane region" description="Helical" evidence="6">
    <location>
        <begin position="408"/>
        <end position="430"/>
    </location>
</feature>
<feature type="transmembrane region" description="Helical" evidence="6">
    <location>
        <begin position="49"/>
        <end position="69"/>
    </location>
</feature>
<evidence type="ECO:0000256" key="3">
    <source>
        <dbReference type="ARBA" id="ARBA00022692"/>
    </source>
</evidence>
<feature type="transmembrane region" description="Helical" evidence="6">
    <location>
        <begin position="21"/>
        <end position="43"/>
    </location>
</feature>
<feature type="transmembrane region" description="Helical" evidence="6">
    <location>
        <begin position="186"/>
        <end position="206"/>
    </location>
</feature>
<feature type="transmembrane region" description="Helical" evidence="6">
    <location>
        <begin position="90"/>
        <end position="115"/>
    </location>
</feature>
<comment type="subcellular location">
    <subcellularLocation>
        <location evidence="1">Cell membrane</location>
        <topology evidence="1">Multi-pass membrane protein</topology>
    </subcellularLocation>
</comment>
<evidence type="ECO:0000313" key="7">
    <source>
        <dbReference type="EMBL" id="RYM06395.1"/>
    </source>
</evidence>
<dbReference type="InterPro" id="IPR002797">
    <property type="entry name" value="Polysacc_synth"/>
</dbReference>
<sequence length="437" mass="47444">MAKNADKKPFARILKHLKWIATGKGYGAVLSLVYLAIITRSLGPAQYGAFSLILSTTMTLQLVLGFNVWQVLVKYGHEHIQSKDFDALACLIRFCTIIDLLTASLGILVVALILWLGSDALGMTGDLAWQTFGYAVVILLSIRNVPRGMLRLQCEFKLSFMAESVVPTVKFAGSLLAVLIHPSVSTFLWTWAAGELASTLVFWVVARRKFRHQFGRPQGRRWYRAWRENDGLPSLLVATNIGETAYAAGQQLPVLLIGFFAGTAEAGLYRLAHQLTQTLSVIAGFINLASYTEMAYLHAKDGLQKIKPLFIRIVLISLGTAAVLLPVIIFLGKPLLLLMSGPQFLGAYPFLLVLGLAAAMQIVSVTSESLLMAAGRSKTLIAIRLIGTAVLLAMLFVLLNGFGAIGAAWARALTEAISLGLILGACYLILRKVKPAS</sequence>
<evidence type="ECO:0000256" key="4">
    <source>
        <dbReference type="ARBA" id="ARBA00022989"/>
    </source>
</evidence>
<keyword evidence="3 6" id="KW-0812">Transmembrane</keyword>
<gene>
    <name evidence="7" type="ORF">EWH12_20240</name>
</gene>
<dbReference type="PANTHER" id="PTHR30250:SF31">
    <property type="entry name" value="INNER MEMBRANE PROTEIN YGHQ"/>
    <property type="match status" value="1"/>
</dbReference>
<keyword evidence="5 6" id="KW-0472">Membrane</keyword>
<dbReference type="PANTHER" id="PTHR30250">
    <property type="entry name" value="PST FAMILY PREDICTED COLANIC ACID TRANSPORTER"/>
    <property type="match status" value="1"/>
</dbReference>
<organism evidence="7 8">
    <name type="scientific">Sphingobium cupriresistens</name>
    <dbReference type="NCBI Taxonomy" id="1132417"/>
    <lineage>
        <taxon>Bacteria</taxon>
        <taxon>Pseudomonadati</taxon>
        <taxon>Pseudomonadota</taxon>
        <taxon>Alphaproteobacteria</taxon>
        <taxon>Sphingomonadales</taxon>
        <taxon>Sphingomonadaceae</taxon>
        <taxon>Sphingobium</taxon>
    </lineage>
</organism>
<comment type="caution">
    <text evidence="7">The sequence shown here is derived from an EMBL/GenBank/DDBJ whole genome shotgun (WGS) entry which is preliminary data.</text>
</comment>
<feature type="transmembrane region" description="Helical" evidence="6">
    <location>
        <begin position="309"/>
        <end position="331"/>
    </location>
</feature>
<feature type="transmembrane region" description="Helical" evidence="6">
    <location>
        <begin position="381"/>
        <end position="402"/>
    </location>
</feature>
<reference evidence="7 8" key="1">
    <citation type="submission" date="2019-02" db="EMBL/GenBank/DDBJ databases">
        <authorList>
            <person name="Feng G."/>
        </authorList>
    </citation>
    <scope>NUCLEOTIDE SEQUENCE [LARGE SCALE GENOMIC DNA]</scope>
    <source>
        <strain evidence="7 8">CCTCC AB 2011146</strain>
    </source>
</reference>
<proteinExistence type="predicted"/>
<evidence type="ECO:0000313" key="8">
    <source>
        <dbReference type="Proteomes" id="UP000291572"/>
    </source>
</evidence>
<evidence type="ECO:0000256" key="5">
    <source>
        <dbReference type="ARBA" id="ARBA00023136"/>
    </source>
</evidence>
<keyword evidence="2" id="KW-1003">Cell membrane</keyword>
<dbReference type="OrthoDB" id="493991at2"/>
<feature type="transmembrane region" description="Helical" evidence="6">
    <location>
        <begin position="351"/>
        <end position="374"/>
    </location>
</feature>
<dbReference type="EMBL" id="SEOO01000060">
    <property type="protein sequence ID" value="RYM06395.1"/>
    <property type="molecule type" value="Genomic_DNA"/>
</dbReference>
<evidence type="ECO:0008006" key="9">
    <source>
        <dbReference type="Google" id="ProtNLM"/>
    </source>
</evidence>
<evidence type="ECO:0000256" key="1">
    <source>
        <dbReference type="ARBA" id="ARBA00004651"/>
    </source>
</evidence>
<dbReference type="RefSeq" id="WP_129927640.1">
    <property type="nucleotide sequence ID" value="NZ_SEOO01000060.1"/>
</dbReference>
<dbReference type="Proteomes" id="UP000291572">
    <property type="component" value="Unassembled WGS sequence"/>
</dbReference>
<protein>
    <recommendedName>
        <fullName evidence="9">Lipopolysaccharide biosynthesis protein</fullName>
    </recommendedName>
</protein>